<dbReference type="PANTHER" id="PTHR30411">
    <property type="entry name" value="CYTOPLASMIC PROTEIN"/>
    <property type="match status" value="1"/>
</dbReference>
<dbReference type="Gene3D" id="3.90.960.10">
    <property type="entry name" value="YbaK/aminoacyl-tRNA synthetase-associated domain"/>
    <property type="match status" value="1"/>
</dbReference>
<protein>
    <submittedName>
        <fullName evidence="2">Cys-tRNA(Pro)/cys-tRNA(Cys) deacylase</fullName>
    </submittedName>
</protein>
<reference evidence="2" key="1">
    <citation type="journal article" date="2014" name="Int. J. Syst. Evol. Microbiol.">
        <title>Complete genome sequence of Corynebacterium casei LMG S-19264T (=DSM 44701T), isolated from a smear-ripened cheese.</title>
        <authorList>
            <consortium name="US DOE Joint Genome Institute (JGI-PGF)"/>
            <person name="Walter F."/>
            <person name="Albersmeier A."/>
            <person name="Kalinowski J."/>
            <person name="Ruckert C."/>
        </authorList>
    </citation>
    <scope>NUCLEOTIDE SEQUENCE</scope>
    <source>
        <strain evidence="2">CCM 7684</strain>
    </source>
</reference>
<accession>A0A8J2VJZ1</accession>
<dbReference type="Pfam" id="PF04073">
    <property type="entry name" value="tRNA_edit"/>
    <property type="match status" value="1"/>
</dbReference>
<dbReference type="InterPro" id="IPR036754">
    <property type="entry name" value="YbaK/aa-tRNA-synt-asso_dom_sf"/>
</dbReference>
<evidence type="ECO:0000313" key="3">
    <source>
        <dbReference type="Proteomes" id="UP000602745"/>
    </source>
</evidence>
<organism evidence="2 3">
    <name type="scientific">Agaricicola taiwanensis</name>
    <dbReference type="NCBI Taxonomy" id="591372"/>
    <lineage>
        <taxon>Bacteria</taxon>
        <taxon>Pseudomonadati</taxon>
        <taxon>Pseudomonadota</taxon>
        <taxon>Alphaproteobacteria</taxon>
        <taxon>Rhodobacterales</taxon>
        <taxon>Paracoccaceae</taxon>
        <taxon>Agaricicola</taxon>
    </lineage>
</organism>
<evidence type="ECO:0000259" key="1">
    <source>
        <dbReference type="Pfam" id="PF04073"/>
    </source>
</evidence>
<dbReference type="SUPFAM" id="SSF55826">
    <property type="entry name" value="YbaK/ProRS associated domain"/>
    <property type="match status" value="1"/>
</dbReference>
<dbReference type="RefSeq" id="WP_188407716.1">
    <property type="nucleotide sequence ID" value="NZ_BMCP01000001.1"/>
</dbReference>
<evidence type="ECO:0000313" key="2">
    <source>
        <dbReference type="EMBL" id="GGE27557.1"/>
    </source>
</evidence>
<dbReference type="AlphaFoldDB" id="A0A8J2VJZ1"/>
<feature type="domain" description="YbaK/aminoacyl-tRNA synthetase-associated" evidence="1">
    <location>
        <begin position="30"/>
        <end position="148"/>
    </location>
</feature>
<comment type="caution">
    <text evidence="2">The sequence shown here is derived from an EMBL/GenBank/DDBJ whole genome shotgun (WGS) entry which is preliminary data.</text>
</comment>
<name>A0A8J2VJZ1_9RHOB</name>
<dbReference type="CDD" id="cd04333">
    <property type="entry name" value="ProX_deacylase"/>
    <property type="match status" value="1"/>
</dbReference>
<keyword evidence="3" id="KW-1185">Reference proteome</keyword>
<dbReference type="Proteomes" id="UP000602745">
    <property type="component" value="Unassembled WGS sequence"/>
</dbReference>
<proteinExistence type="predicted"/>
<gene>
    <name evidence="2" type="ORF">GCM10007276_00910</name>
</gene>
<dbReference type="InterPro" id="IPR007214">
    <property type="entry name" value="YbaK/aa-tRNA-synth-assoc-dom"/>
</dbReference>
<dbReference type="EMBL" id="BMCP01000001">
    <property type="protein sequence ID" value="GGE27557.1"/>
    <property type="molecule type" value="Genomic_DNA"/>
</dbReference>
<sequence>MTALPSAAVRFSEAARQAGIDPDVMVMEQSTRTAMEAAEACGASVAQIVKSLVFQGAQTKKPCLILVSGANRVDEETVAGHLGEPLGRMEVRAVRDLTGYAIGGIPPLGHATPIRTFMDEDLLRHGQVFAAAGTPNTMFSVAPEALRQATSAAVIRVTPEDTPA</sequence>
<reference evidence="2" key="2">
    <citation type="submission" date="2020-09" db="EMBL/GenBank/DDBJ databases">
        <authorList>
            <person name="Sun Q."/>
            <person name="Sedlacek I."/>
        </authorList>
    </citation>
    <scope>NUCLEOTIDE SEQUENCE</scope>
    <source>
        <strain evidence="2">CCM 7684</strain>
    </source>
</reference>
<dbReference type="PANTHER" id="PTHR30411:SF1">
    <property type="entry name" value="CYTOPLASMIC PROTEIN"/>
    <property type="match status" value="1"/>
</dbReference>
<dbReference type="GO" id="GO:0002161">
    <property type="term" value="F:aminoacyl-tRNA deacylase activity"/>
    <property type="evidence" value="ECO:0007669"/>
    <property type="project" value="InterPro"/>
</dbReference>